<evidence type="ECO:0000256" key="1">
    <source>
        <dbReference type="ARBA" id="ARBA00000073"/>
    </source>
</evidence>
<dbReference type="PANTHER" id="PTHR21600">
    <property type="entry name" value="MITOCHONDRIAL RNA PSEUDOURIDINE SYNTHASE"/>
    <property type="match status" value="1"/>
</dbReference>
<protein>
    <recommendedName>
        <fullName evidence="3">RNA pseudouridylate synthase</fullName>
    </recommendedName>
    <alternativeName>
        <fullName evidence="4">RNA-uridine isomerase</fullName>
    </alternativeName>
</protein>
<evidence type="ECO:0000313" key="6">
    <source>
        <dbReference type="EMBL" id="MEQ3353488.1"/>
    </source>
</evidence>
<feature type="domain" description="Pseudouridine synthase RsuA/RluA-like" evidence="5">
    <location>
        <begin position="118"/>
        <end position="230"/>
    </location>
</feature>
<dbReference type="Pfam" id="PF00849">
    <property type="entry name" value="PseudoU_synth_2"/>
    <property type="match status" value="1"/>
</dbReference>
<organism evidence="6 7">
    <name type="scientific">Aedoeadaptatus acetigenes</name>
    <dbReference type="NCBI Taxonomy" id="2981723"/>
    <lineage>
        <taxon>Bacteria</taxon>
        <taxon>Bacillati</taxon>
        <taxon>Bacillota</taxon>
        <taxon>Tissierellia</taxon>
        <taxon>Tissierellales</taxon>
        <taxon>Peptoniphilaceae</taxon>
        <taxon>Aedoeadaptatus</taxon>
    </lineage>
</organism>
<dbReference type="PANTHER" id="PTHR21600:SF87">
    <property type="entry name" value="RNA PSEUDOURIDYLATE SYNTHASE DOMAIN-CONTAINING PROTEIN 1"/>
    <property type="match status" value="1"/>
</dbReference>
<name>A0ABV1J5P9_9FIRM</name>
<comment type="caution">
    <text evidence="6">The sequence shown here is derived from an EMBL/GenBank/DDBJ whole genome shotgun (WGS) entry which is preliminary data.</text>
</comment>
<dbReference type="InterPro" id="IPR050188">
    <property type="entry name" value="RluA_PseudoU_synthase"/>
</dbReference>
<evidence type="ECO:0000256" key="3">
    <source>
        <dbReference type="ARBA" id="ARBA00031870"/>
    </source>
</evidence>
<evidence type="ECO:0000256" key="2">
    <source>
        <dbReference type="ARBA" id="ARBA00010876"/>
    </source>
</evidence>
<keyword evidence="7" id="KW-1185">Reference proteome</keyword>
<proteinExistence type="inferred from homology"/>
<comment type="similarity">
    <text evidence="2">Belongs to the pseudouridine synthase RluA family.</text>
</comment>
<accession>A0ABV1J5P9</accession>
<evidence type="ECO:0000313" key="7">
    <source>
        <dbReference type="Proteomes" id="UP001481872"/>
    </source>
</evidence>
<gene>
    <name evidence="6" type="ORF">AAA081_04125</name>
</gene>
<dbReference type="Gene3D" id="3.30.2350.10">
    <property type="entry name" value="Pseudouridine synthase"/>
    <property type="match status" value="1"/>
</dbReference>
<evidence type="ECO:0000256" key="4">
    <source>
        <dbReference type="ARBA" id="ARBA00033164"/>
    </source>
</evidence>
<dbReference type="CDD" id="cd02869">
    <property type="entry name" value="PseudoU_synth_RluA_like"/>
    <property type="match status" value="1"/>
</dbReference>
<dbReference type="RefSeq" id="WP_349053806.1">
    <property type="nucleotide sequence ID" value="NZ_JBBNPS010000008.1"/>
</dbReference>
<reference evidence="6 7" key="1">
    <citation type="submission" date="2024-04" db="EMBL/GenBank/DDBJ databases">
        <title>Human intestinal bacterial collection.</title>
        <authorList>
            <person name="Pauvert C."/>
            <person name="Hitch T.C.A."/>
            <person name="Clavel T."/>
        </authorList>
    </citation>
    <scope>NUCLEOTIDE SEQUENCE [LARGE SCALE GENOMIC DNA]</scope>
    <source>
        <strain evidence="6 7">CLA-SR-H026</strain>
    </source>
</reference>
<sequence length="282" mass="31113">MKSTDTMKFITEKNYARADGFLKSLGFSHTHIRRAFLAGLVTAKGEVIVKSTPLEARAAVAVAFADEESNLAPAPMKQKICYEDEDLLVIDKGVIPAMPCKMYPDHTLANEVWGYFQSKGIRRKVRMLGRLDRETTGLLVVAKNPYAYGVLEKDHTKNKTYLALVKGEVKEAGTVNAPIGAGERSLVRVVRDDGQSAVTHFRPLKSGEVSLLEIKLDTGRTHQIRCHMAHVGHPVLGDELYGGGCGGVHLHVHKISIVHPRTKAPMIFTSPMPNEWVSYLSE</sequence>
<keyword evidence="6" id="KW-0413">Isomerase</keyword>
<evidence type="ECO:0000259" key="5">
    <source>
        <dbReference type="Pfam" id="PF00849"/>
    </source>
</evidence>
<dbReference type="InterPro" id="IPR006145">
    <property type="entry name" value="PsdUridine_synth_RsuA/RluA"/>
</dbReference>
<dbReference type="GO" id="GO:0016853">
    <property type="term" value="F:isomerase activity"/>
    <property type="evidence" value="ECO:0007669"/>
    <property type="project" value="UniProtKB-KW"/>
</dbReference>
<dbReference type="InterPro" id="IPR020103">
    <property type="entry name" value="PsdUridine_synth_cat_dom_sf"/>
</dbReference>
<dbReference type="Proteomes" id="UP001481872">
    <property type="component" value="Unassembled WGS sequence"/>
</dbReference>
<dbReference type="SUPFAM" id="SSF55120">
    <property type="entry name" value="Pseudouridine synthase"/>
    <property type="match status" value="1"/>
</dbReference>
<dbReference type="EMBL" id="JBBNPS010000008">
    <property type="protein sequence ID" value="MEQ3353488.1"/>
    <property type="molecule type" value="Genomic_DNA"/>
</dbReference>
<comment type="catalytic activity">
    <reaction evidence="1">
        <text>a uridine in RNA = a pseudouridine in RNA</text>
        <dbReference type="Rhea" id="RHEA:48348"/>
        <dbReference type="Rhea" id="RHEA-COMP:12068"/>
        <dbReference type="Rhea" id="RHEA-COMP:12069"/>
        <dbReference type="ChEBI" id="CHEBI:65314"/>
        <dbReference type="ChEBI" id="CHEBI:65315"/>
    </reaction>
</comment>